<organism evidence="4 5">
    <name type="scientific">Curtobacterium flaccumfaciens pv. flaccumfaciens</name>
    <dbReference type="NCBI Taxonomy" id="138532"/>
    <lineage>
        <taxon>Bacteria</taxon>
        <taxon>Bacillati</taxon>
        <taxon>Actinomycetota</taxon>
        <taxon>Actinomycetes</taxon>
        <taxon>Micrococcales</taxon>
        <taxon>Microbacteriaceae</taxon>
        <taxon>Curtobacterium</taxon>
    </lineage>
</organism>
<keyword evidence="2 4" id="KW-0012">Acyltransferase</keyword>
<evidence type="ECO:0000256" key="2">
    <source>
        <dbReference type="ARBA" id="ARBA00023315"/>
    </source>
</evidence>
<proteinExistence type="predicted"/>
<keyword evidence="1 4" id="KW-0808">Transferase</keyword>
<dbReference type="PANTHER" id="PTHR43877:SF2">
    <property type="entry name" value="AMINOALKYLPHOSPHONATE N-ACETYLTRANSFERASE-RELATED"/>
    <property type="match status" value="1"/>
</dbReference>
<dbReference type="EC" id="2.3.1.-" evidence="4"/>
<sequence length="153" mass="16473">MTVLTVRIESPRQDDVLHLLQQGDDYGLSLYAAENYHALDVDDLDQPDVTFLVAREDGTALGTVALVDAGDGTGEVKRMFVSDAARGLGVGTRLLDALHDRARAVGIGTVRLETGLPQAAAIALYRKAGYADIPRFGPYVDDPTSVCMERQLV</sequence>
<dbReference type="Proteomes" id="UP000709437">
    <property type="component" value="Unassembled WGS sequence"/>
</dbReference>
<dbReference type="GO" id="GO:0016747">
    <property type="term" value="F:acyltransferase activity, transferring groups other than amino-acyl groups"/>
    <property type="evidence" value="ECO:0007669"/>
    <property type="project" value="InterPro"/>
</dbReference>
<evidence type="ECO:0000313" key="5">
    <source>
        <dbReference type="Proteomes" id="UP000709437"/>
    </source>
</evidence>
<dbReference type="InterPro" id="IPR016181">
    <property type="entry name" value="Acyl_CoA_acyltransferase"/>
</dbReference>
<dbReference type="Gene3D" id="3.40.630.30">
    <property type="match status" value="1"/>
</dbReference>
<dbReference type="EMBL" id="JAHEWX010000004">
    <property type="protein sequence ID" value="MBT1541096.1"/>
    <property type="molecule type" value="Genomic_DNA"/>
</dbReference>
<dbReference type="PANTHER" id="PTHR43877">
    <property type="entry name" value="AMINOALKYLPHOSPHONATE N-ACETYLTRANSFERASE-RELATED-RELATED"/>
    <property type="match status" value="1"/>
</dbReference>
<dbReference type="Pfam" id="PF00583">
    <property type="entry name" value="Acetyltransf_1"/>
    <property type="match status" value="1"/>
</dbReference>
<evidence type="ECO:0000259" key="3">
    <source>
        <dbReference type="PROSITE" id="PS51186"/>
    </source>
</evidence>
<name>A0A9Q2W3Y8_9MICO</name>
<dbReference type="InterPro" id="IPR000182">
    <property type="entry name" value="GNAT_dom"/>
</dbReference>
<gene>
    <name evidence="4" type="ORF">KK103_04920</name>
</gene>
<dbReference type="InterPro" id="IPR050832">
    <property type="entry name" value="Bact_Acetyltransf"/>
</dbReference>
<dbReference type="SUPFAM" id="SSF55729">
    <property type="entry name" value="Acyl-CoA N-acyltransferases (Nat)"/>
    <property type="match status" value="1"/>
</dbReference>
<reference evidence="4" key="1">
    <citation type="submission" date="2021-05" db="EMBL/GenBank/DDBJ databases">
        <title>Whole genome sequence of Curtobacterium flaccumfaciens pv. flaccumfaciens strain CFBP 3417.</title>
        <authorList>
            <person name="Osdaghi E."/>
            <person name="Taghouti G."/>
            <person name="Portier P."/>
            <person name="Fazliarab A."/>
            <person name="Taghavi S.M."/>
            <person name="Briand M."/>
            <person name="Le-Saux M."/>
            <person name="Jacques M.-A."/>
        </authorList>
    </citation>
    <scope>NUCLEOTIDE SEQUENCE</scope>
    <source>
        <strain evidence="4">CFBP 3417</strain>
    </source>
</reference>
<evidence type="ECO:0000313" key="4">
    <source>
        <dbReference type="EMBL" id="MBT1541096.1"/>
    </source>
</evidence>
<dbReference type="PROSITE" id="PS51186">
    <property type="entry name" value="GNAT"/>
    <property type="match status" value="1"/>
</dbReference>
<dbReference type="CDD" id="cd04301">
    <property type="entry name" value="NAT_SF"/>
    <property type="match status" value="1"/>
</dbReference>
<protein>
    <submittedName>
        <fullName evidence="4">GNAT family N-acetyltransferase</fullName>
        <ecNumber evidence="4">2.3.1.-</ecNumber>
    </submittedName>
</protein>
<comment type="caution">
    <text evidence="4">The sequence shown here is derived from an EMBL/GenBank/DDBJ whole genome shotgun (WGS) entry which is preliminary data.</text>
</comment>
<evidence type="ECO:0000256" key="1">
    <source>
        <dbReference type="ARBA" id="ARBA00022679"/>
    </source>
</evidence>
<dbReference type="AlphaFoldDB" id="A0A9Q2W3Y8"/>
<feature type="domain" description="N-acetyltransferase" evidence="3">
    <location>
        <begin position="6"/>
        <end position="153"/>
    </location>
</feature>
<accession>A0A9Q2W3Y8</accession>